<evidence type="ECO:0000256" key="4">
    <source>
        <dbReference type="PROSITE-ProRule" id="PRU00027"/>
    </source>
</evidence>
<evidence type="ECO:0000256" key="1">
    <source>
        <dbReference type="ARBA" id="ARBA00022723"/>
    </source>
</evidence>
<protein>
    <submittedName>
        <fullName evidence="6">HAT transposon superfamily protein</fullName>
    </submittedName>
</protein>
<dbReference type="InterPro" id="IPR012337">
    <property type="entry name" value="RNaseH-like_sf"/>
</dbReference>
<dbReference type="InterPro" id="IPR003656">
    <property type="entry name" value="Znf_BED"/>
</dbReference>
<evidence type="ECO:0000256" key="2">
    <source>
        <dbReference type="ARBA" id="ARBA00022771"/>
    </source>
</evidence>
<dbReference type="Proteomes" id="UP001151760">
    <property type="component" value="Unassembled WGS sequence"/>
</dbReference>
<evidence type="ECO:0000259" key="5">
    <source>
        <dbReference type="PROSITE" id="PS50808"/>
    </source>
</evidence>
<feature type="domain" description="BED-type" evidence="5">
    <location>
        <begin position="14"/>
        <end position="74"/>
    </location>
</feature>
<keyword evidence="2 4" id="KW-0863">Zinc-finger</keyword>
<evidence type="ECO:0000313" key="6">
    <source>
        <dbReference type="EMBL" id="GJT86485.1"/>
    </source>
</evidence>
<keyword evidence="1" id="KW-0479">Metal-binding</keyword>
<keyword evidence="3" id="KW-0862">Zinc</keyword>
<name>A0ABQ5HFL6_9ASTR</name>
<dbReference type="EMBL" id="BQNB010019550">
    <property type="protein sequence ID" value="GJT86485.1"/>
    <property type="molecule type" value="Genomic_DNA"/>
</dbReference>
<gene>
    <name evidence="6" type="ORF">Tco_1068202</name>
</gene>
<dbReference type="Pfam" id="PF04937">
    <property type="entry name" value="DUF659"/>
    <property type="match status" value="1"/>
</dbReference>
<dbReference type="PROSITE" id="PS50808">
    <property type="entry name" value="ZF_BED"/>
    <property type="match status" value="1"/>
</dbReference>
<sequence length="597" mass="67648">MASSELEQVEVNSQKHDPAWKHCQMYKNNNDDKVQLKCIYCGKFFKGGGIHRIKEHLAGQKGNASSCLRVRPDVRLLMQDSLNCVVVKKKKKQKLAQDITCFNNVNEYGLNNVNEDVVMVPVPVNQSVEIEASVSHSKRRKRGGRVRKGSGSSALVVADNDVFDDDDTNRVNVNVNHQVSLAIGRFLFDAGVSLDAVNSAHFQPMIDAIAAHGPGVVGPTYHDMRGWVLKSMVQEMRSDVDQCMGMWGKSGCSVLVDECRSENGKMFLNFSVCCPEGLMFLRSVDGTNILDSTEGLFSLFKEVVEEVGVRNVLQIVTNNEARYVEIGKQIADNFPTIFWTPCATECVDLILEDFRELELISTILEQARSISRFIYNHSDVLNMMRRYTFGVDIVVVGPTRASTDFLTLKRMVSVKHNLQSMVTSDDWMECTYSKKDEGYSTLDYISNPSFWSMCTVITHITDPLLRLLRIVSGKKTPGMGYVYAAVYRAKEAIKKEVVDKKNYMVYWNIIDRRWEQLHRHPLHTAGFYLNPKFFYSTEGDIHLQIRSSVYDCVERLIPDTSIQDKIVRETTSYREAVGDFGRKIAIRGRDTLFPGNP</sequence>
<dbReference type="InterPro" id="IPR007021">
    <property type="entry name" value="DUF659"/>
</dbReference>
<dbReference type="SUPFAM" id="SSF53098">
    <property type="entry name" value="Ribonuclease H-like"/>
    <property type="match status" value="1"/>
</dbReference>
<dbReference type="PANTHER" id="PTHR32166:SF88">
    <property type="entry name" value="HAT TRANSPOSON SUPERFAMILY"/>
    <property type="match status" value="1"/>
</dbReference>
<reference evidence="6" key="1">
    <citation type="journal article" date="2022" name="Int. J. Mol. Sci.">
        <title>Draft Genome of Tanacetum Coccineum: Genomic Comparison of Closely Related Tanacetum-Family Plants.</title>
        <authorList>
            <person name="Yamashiro T."/>
            <person name="Shiraishi A."/>
            <person name="Nakayama K."/>
            <person name="Satake H."/>
        </authorList>
    </citation>
    <scope>NUCLEOTIDE SEQUENCE</scope>
</reference>
<reference evidence="6" key="2">
    <citation type="submission" date="2022-01" db="EMBL/GenBank/DDBJ databases">
        <authorList>
            <person name="Yamashiro T."/>
            <person name="Shiraishi A."/>
            <person name="Satake H."/>
            <person name="Nakayama K."/>
        </authorList>
    </citation>
    <scope>NUCLEOTIDE SEQUENCE</scope>
</reference>
<organism evidence="6 7">
    <name type="scientific">Tanacetum coccineum</name>
    <dbReference type="NCBI Taxonomy" id="301880"/>
    <lineage>
        <taxon>Eukaryota</taxon>
        <taxon>Viridiplantae</taxon>
        <taxon>Streptophyta</taxon>
        <taxon>Embryophyta</taxon>
        <taxon>Tracheophyta</taxon>
        <taxon>Spermatophyta</taxon>
        <taxon>Magnoliopsida</taxon>
        <taxon>eudicotyledons</taxon>
        <taxon>Gunneridae</taxon>
        <taxon>Pentapetalae</taxon>
        <taxon>asterids</taxon>
        <taxon>campanulids</taxon>
        <taxon>Asterales</taxon>
        <taxon>Asteraceae</taxon>
        <taxon>Asteroideae</taxon>
        <taxon>Anthemideae</taxon>
        <taxon>Anthemidinae</taxon>
        <taxon>Tanacetum</taxon>
    </lineage>
</organism>
<evidence type="ECO:0000313" key="7">
    <source>
        <dbReference type="Proteomes" id="UP001151760"/>
    </source>
</evidence>
<dbReference type="PANTHER" id="PTHR32166">
    <property type="entry name" value="OSJNBA0013A04.12 PROTEIN"/>
    <property type="match status" value="1"/>
</dbReference>
<keyword evidence="7" id="KW-1185">Reference proteome</keyword>
<evidence type="ECO:0000256" key="3">
    <source>
        <dbReference type="ARBA" id="ARBA00022833"/>
    </source>
</evidence>
<accession>A0ABQ5HFL6</accession>
<comment type="caution">
    <text evidence="6">The sequence shown here is derived from an EMBL/GenBank/DDBJ whole genome shotgun (WGS) entry which is preliminary data.</text>
</comment>
<proteinExistence type="predicted"/>